<dbReference type="AlphaFoldDB" id="A0A6L9E7N7"/>
<feature type="chain" id="PRO_5026965185" description="Lipocalin-like domain-containing protein" evidence="1">
    <location>
        <begin position="25"/>
        <end position="137"/>
    </location>
</feature>
<comment type="caution">
    <text evidence="2">The sequence shown here is derived from an EMBL/GenBank/DDBJ whole genome shotgun (WGS) entry which is preliminary data.</text>
</comment>
<evidence type="ECO:0000313" key="2">
    <source>
        <dbReference type="EMBL" id="NAS10618.1"/>
    </source>
</evidence>
<proteinExistence type="predicted"/>
<gene>
    <name evidence="2" type="ORF">GTQ38_01300</name>
</gene>
<evidence type="ECO:0000256" key="1">
    <source>
        <dbReference type="SAM" id="SignalP"/>
    </source>
</evidence>
<sequence length="137" mass="15075">MMKKRNISILWIVLFAFMACSTNSEEEEMQQVLEEIIDPALVGTWSGEISGSFGDATATFILKSDGKTDLTVEEGSSNYCPIPNLRWYVLGTNFKMQGNDQCHGTLVNFNAPYSKTKLVGNWSASSGNSGSFTLTKQ</sequence>
<protein>
    <recommendedName>
        <fullName evidence="4">Lipocalin-like domain-containing protein</fullName>
    </recommendedName>
</protein>
<accession>A0A6L9E7N7</accession>
<dbReference type="RefSeq" id="WP_161433417.1">
    <property type="nucleotide sequence ID" value="NZ_WXYO01000001.1"/>
</dbReference>
<dbReference type="PROSITE" id="PS51257">
    <property type="entry name" value="PROKAR_LIPOPROTEIN"/>
    <property type="match status" value="1"/>
</dbReference>
<keyword evidence="1" id="KW-0732">Signal</keyword>
<evidence type="ECO:0008006" key="4">
    <source>
        <dbReference type="Google" id="ProtNLM"/>
    </source>
</evidence>
<feature type="signal peptide" evidence="1">
    <location>
        <begin position="1"/>
        <end position="24"/>
    </location>
</feature>
<keyword evidence="3" id="KW-1185">Reference proteome</keyword>
<name>A0A6L9E7N7_9FLAO</name>
<evidence type="ECO:0000313" key="3">
    <source>
        <dbReference type="Proteomes" id="UP000475249"/>
    </source>
</evidence>
<dbReference type="Proteomes" id="UP000475249">
    <property type="component" value="Unassembled WGS sequence"/>
</dbReference>
<organism evidence="2 3">
    <name type="scientific">Poritiphilus flavus</name>
    <dbReference type="NCBI Taxonomy" id="2697053"/>
    <lineage>
        <taxon>Bacteria</taxon>
        <taxon>Pseudomonadati</taxon>
        <taxon>Bacteroidota</taxon>
        <taxon>Flavobacteriia</taxon>
        <taxon>Flavobacteriales</taxon>
        <taxon>Flavobacteriaceae</taxon>
        <taxon>Poritiphilus</taxon>
    </lineage>
</organism>
<reference evidence="2 3" key="1">
    <citation type="submission" date="2020-01" db="EMBL/GenBank/DDBJ databases">
        <title>Bacteria diversity of Porities sp.</title>
        <authorList>
            <person name="Wang G."/>
        </authorList>
    </citation>
    <scope>NUCLEOTIDE SEQUENCE [LARGE SCALE GENOMIC DNA]</scope>
    <source>
        <strain evidence="2 3">R33</strain>
    </source>
</reference>
<dbReference type="EMBL" id="WXYO01000001">
    <property type="protein sequence ID" value="NAS10618.1"/>
    <property type="molecule type" value="Genomic_DNA"/>
</dbReference>